<dbReference type="Pfam" id="PF26113">
    <property type="entry name" value="GH16_XgeA"/>
    <property type="match status" value="1"/>
</dbReference>
<dbReference type="AlphaFoldDB" id="A0A4S8LYJ0"/>
<reference evidence="2 3" key="1">
    <citation type="journal article" date="2019" name="Nat. Ecol. Evol.">
        <title>Megaphylogeny resolves global patterns of mushroom evolution.</title>
        <authorList>
            <person name="Varga T."/>
            <person name="Krizsan K."/>
            <person name="Foldi C."/>
            <person name="Dima B."/>
            <person name="Sanchez-Garcia M."/>
            <person name="Sanchez-Ramirez S."/>
            <person name="Szollosi G.J."/>
            <person name="Szarkandi J.G."/>
            <person name="Papp V."/>
            <person name="Albert L."/>
            <person name="Andreopoulos W."/>
            <person name="Angelini C."/>
            <person name="Antonin V."/>
            <person name="Barry K.W."/>
            <person name="Bougher N.L."/>
            <person name="Buchanan P."/>
            <person name="Buyck B."/>
            <person name="Bense V."/>
            <person name="Catcheside P."/>
            <person name="Chovatia M."/>
            <person name="Cooper J."/>
            <person name="Damon W."/>
            <person name="Desjardin D."/>
            <person name="Finy P."/>
            <person name="Geml J."/>
            <person name="Haridas S."/>
            <person name="Hughes K."/>
            <person name="Justo A."/>
            <person name="Karasinski D."/>
            <person name="Kautmanova I."/>
            <person name="Kiss B."/>
            <person name="Kocsube S."/>
            <person name="Kotiranta H."/>
            <person name="LaButti K.M."/>
            <person name="Lechner B.E."/>
            <person name="Liimatainen K."/>
            <person name="Lipzen A."/>
            <person name="Lukacs Z."/>
            <person name="Mihaltcheva S."/>
            <person name="Morgado L.N."/>
            <person name="Niskanen T."/>
            <person name="Noordeloos M.E."/>
            <person name="Ohm R.A."/>
            <person name="Ortiz-Santana B."/>
            <person name="Ovrebo C."/>
            <person name="Racz N."/>
            <person name="Riley R."/>
            <person name="Savchenko A."/>
            <person name="Shiryaev A."/>
            <person name="Soop K."/>
            <person name="Spirin V."/>
            <person name="Szebenyi C."/>
            <person name="Tomsovsky M."/>
            <person name="Tulloss R.E."/>
            <person name="Uehling J."/>
            <person name="Grigoriev I.V."/>
            <person name="Vagvolgyi C."/>
            <person name="Papp T."/>
            <person name="Martin F.M."/>
            <person name="Miettinen O."/>
            <person name="Hibbett D.S."/>
            <person name="Nagy L.G."/>
        </authorList>
    </citation>
    <scope>NUCLEOTIDE SEQUENCE [LARGE SCALE GENOMIC DNA]</scope>
    <source>
        <strain evidence="2 3">CBS 962.96</strain>
    </source>
</reference>
<dbReference type="Proteomes" id="UP000297245">
    <property type="component" value="Unassembled WGS sequence"/>
</dbReference>
<name>A0A4S8LYJ0_DENBC</name>
<evidence type="ECO:0000313" key="3">
    <source>
        <dbReference type="Proteomes" id="UP000297245"/>
    </source>
</evidence>
<sequence>MAMHFHDLPVSVLALLCLQMHHTIASSVDFPSLGDLFSSFFSPQIETRDDIAYNQNPNGSFFIWLTQDESSGEPSSSAFLSSCPRFNFFVDIDPTHYVNKSFASDNSLAYVQDGMMFMKGDNTTWLTDGEFRNSVRISNISQYNTGLFILDINHAPWGCAIWRAW</sequence>
<dbReference type="OrthoDB" id="192832at2759"/>
<accession>A0A4S8LYJ0</accession>
<gene>
    <name evidence="2" type="ORF">K435DRAFT_966884</name>
</gene>
<keyword evidence="3" id="KW-1185">Reference proteome</keyword>
<keyword evidence="1" id="KW-0732">Signal</keyword>
<feature type="chain" id="PRO_5020486608" evidence="1">
    <location>
        <begin position="26"/>
        <end position="165"/>
    </location>
</feature>
<proteinExistence type="predicted"/>
<protein>
    <submittedName>
        <fullName evidence="2">Uncharacterized protein</fullName>
    </submittedName>
</protein>
<dbReference type="Gene3D" id="2.60.120.200">
    <property type="match status" value="1"/>
</dbReference>
<organism evidence="2 3">
    <name type="scientific">Dendrothele bispora (strain CBS 962.96)</name>
    <dbReference type="NCBI Taxonomy" id="1314807"/>
    <lineage>
        <taxon>Eukaryota</taxon>
        <taxon>Fungi</taxon>
        <taxon>Dikarya</taxon>
        <taxon>Basidiomycota</taxon>
        <taxon>Agaricomycotina</taxon>
        <taxon>Agaricomycetes</taxon>
        <taxon>Agaricomycetidae</taxon>
        <taxon>Agaricales</taxon>
        <taxon>Agaricales incertae sedis</taxon>
        <taxon>Dendrothele</taxon>
    </lineage>
</organism>
<feature type="signal peptide" evidence="1">
    <location>
        <begin position="1"/>
        <end position="25"/>
    </location>
</feature>
<dbReference type="EMBL" id="ML179227">
    <property type="protein sequence ID" value="THU94303.1"/>
    <property type="molecule type" value="Genomic_DNA"/>
</dbReference>
<evidence type="ECO:0000256" key="1">
    <source>
        <dbReference type="SAM" id="SignalP"/>
    </source>
</evidence>
<evidence type="ECO:0000313" key="2">
    <source>
        <dbReference type="EMBL" id="THU94303.1"/>
    </source>
</evidence>